<dbReference type="KEGG" id="bgv:CAL12_27290"/>
<evidence type="ECO:0000313" key="4">
    <source>
        <dbReference type="EMBL" id="ARP84151.1"/>
    </source>
</evidence>
<dbReference type="PANTHER" id="PTHR43943">
    <property type="entry name" value="DEHYDROGENASE/REDUCTASE (SDR FAMILY) MEMBER 4"/>
    <property type="match status" value="1"/>
</dbReference>
<dbReference type="RefSeq" id="WP_086067475.1">
    <property type="nucleotide sequence ID" value="NZ_CP021108.1"/>
</dbReference>
<keyword evidence="2" id="KW-0560">Oxidoreductase</keyword>
<name>A0A1W6YT15_9BORD</name>
<sequence length="247" mass="25307">MGRLQGKVAVVTGAAGGIGRAISQAYAHEGARVGMLDYNADLLAQAVAETPNAEALVCNVADRAAVLDAIGGYAARQGGLDVLVNNAAYFHYGLLVDMPEDIVDRMLDVGLKGAFWSLQAATPHLIARGGGAVINLSSVAVSIAIKHAAVYSSIKGALDTLTRQQAVELGVHGIRVNALAPGPVVTPGASSVIDAQGWETRREKTPLKRLPTGQEIAAAAVFLASEESATVAGVTLKVDGALTISGY</sequence>
<dbReference type="SMART" id="SM00822">
    <property type="entry name" value="PKS_KR"/>
    <property type="match status" value="1"/>
</dbReference>
<accession>A0A1W6YT15</accession>
<dbReference type="Gene3D" id="3.40.50.720">
    <property type="entry name" value="NAD(P)-binding Rossmann-like Domain"/>
    <property type="match status" value="1"/>
</dbReference>
<dbReference type="GO" id="GO:0016491">
    <property type="term" value="F:oxidoreductase activity"/>
    <property type="evidence" value="ECO:0007669"/>
    <property type="project" value="UniProtKB-KW"/>
</dbReference>
<dbReference type="EMBL" id="CP021108">
    <property type="protein sequence ID" value="ARP84151.1"/>
    <property type="molecule type" value="Genomic_DNA"/>
</dbReference>
<dbReference type="STRING" id="1416806.CAL12_27290"/>
<evidence type="ECO:0000256" key="1">
    <source>
        <dbReference type="ARBA" id="ARBA00006484"/>
    </source>
</evidence>
<reference evidence="4 5" key="1">
    <citation type="submission" date="2017-05" db="EMBL/GenBank/DDBJ databases">
        <title>Complete and WGS of Bordetella genogroups.</title>
        <authorList>
            <person name="Spilker T."/>
            <person name="LiPuma J."/>
        </authorList>
    </citation>
    <scope>NUCLEOTIDE SEQUENCE [LARGE SCALE GENOMIC DNA]</scope>
    <source>
        <strain evidence="4 5">AU19157</strain>
    </source>
</reference>
<dbReference type="PANTHER" id="PTHR43943:SF17">
    <property type="entry name" value="3-PHENYLPROPIONATE-DIHYDRODIOL_CINNAMIC ACID-DIHYDRODIOL DEHYDROGENASE"/>
    <property type="match status" value="1"/>
</dbReference>
<dbReference type="PRINTS" id="PR00080">
    <property type="entry name" value="SDRFAMILY"/>
</dbReference>
<dbReference type="InterPro" id="IPR036291">
    <property type="entry name" value="NAD(P)-bd_dom_sf"/>
</dbReference>
<protein>
    <submittedName>
        <fullName evidence="4">Short-chain dehydrogenase</fullName>
    </submittedName>
</protein>
<dbReference type="SUPFAM" id="SSF51735">
    <property type="entry name" value="NAD(P)-binding Rossmann-fold domains"/>
    <property type="match status" value="1"/>
</dbReference>
<dbReference type="PRINTS" id="PR00081">
    <property type="entry name" value="GDHRDH"/>
</dbReference>
<dbReference type="CDD" id="cd05233">
    <property type="entry name" value="SDR_c"/>
    <property type="match status" value="1"/>
</dbReference>
<evidence type="ECO:0000313" key="5">
    <source>
        <dbReference type="Proteomes" id="UP000194151"/>
    </source>
</evidence>
<feature type="domain" description="Ketoreductase" evidence="3">
    <location>
        <begin position="7"/>
        <end position="201"/>
    </location>
</feature>
<evidence type="ECO:0000259" key="3">
    <source>
        <dbReference type="SMART" id="SM00822"/>
    </source>
</evidence>
<gene>
    <name evidence="4" type="ORF">CAL12_27290</name>
</gene>
<dbReference type="OrthoDB" id="6823797at2"/>
<dbReference type="AlphaFoldDB" id="A0A1W6YT15"/>
<comment type="similarity">
    <text evidence="1">Belongs to the short-chain dehydrogenases/reductases (SDR) family.</text>
</comment>
<organism evidence="4 5">
    <name type="scientific">Bordetella genomosp. 8</name>
    <dbReference type="NCBI Taxonomy" id="1416806"/>
    <lineage>
        <taxon>Bacteria</taxon>
        <taxon>Pseudomonadati</taxon>
        <taxon>Pseudomonadota</taxon>
        <taxon>Betaproteobacteria</taxon>
        <taxon>Burkholderiales</taxon>
        <taxon>Alcaligenaceae</taxon>
        <taxon>Bordetella</taxon>
    </lineage>
</organism>
<dbReference type="Pfam" id="PF13561">
    <property type="entry name" value="adh_short_C2"/>
    <property type="match status" value="1"/>
</dbReference>
<proteinExistence type="inferred from homology"/>
<evidence type="ECO:0000256" key="2">
    <source>
        <dbReference type="ARBA" id="ARBA00023002"/>
    </source>
</evidence>
<dbReference type="InterPro" id="IPR002347">
    <property type="entry name" value="SDR_fam"/>
</dbReference>
<dbReference type="InterPro" id="IPR057326">
    <property type="entry name" value="KR_dom"/>
</dbReference>
<dbReference type="FunFam" id="3.40.50.720:FF:000084">
    <property type="entry name" value="Short-chain dehydrogenase reductase"/>
    <property type="match status" value="1"/>
</dbReference>
<keyword evidence="5" id="KW-1185">Reference proteome</keyword>
<dbReference type="Proteomes" id="UP000194151">
    <property type="component" value="Chromosome"/>
</dbReference>